<evidence type="ECO:0008006" key="3">
    <source>
        <dbReference type="Google" id="ProtNLM"/>
    </source>
</evidence>
<sequence>MSKPGGPAGGKLCGMGMTWQDVVELAVELPEVRESTWWRSPALKVGKKGFARLRDEAEGGLVLQCEMVEKEALLASGDPAFYTTPHYDGYPFILIDLDRVAPDQLRELLDAAWWLAAPAKLRKQREQSR</sequence>
<name>A0ABS4QGM1_9NOCA</name>
<dbReference type="InterPro" id="IPR058532">
    <property type="entry name" value="YjbR/MT2646/Rv2570-like"/>
</dbReference>
<gene>
    <name evidence="1" type="ORF">BJ987_003639</name>
</gene>
<keyword evidence="2" id="KW-1185">Reference proteome</keyword>
<dbReference type="Proteomes" id="UP001519325">
    <property type="component" value="Unassembled WGS sequence"/>
</dbReference>
<evidence type="ECO:0000313" key="2">
    <source>
        <dbReference type="Proteomes" id="UP001519325"/>
    </source>
</evidence>
<proteinExistence type="predicted"/>
<dbReference type="Pfam" id="PF04237">
    <property type="entry name" value="YjbR"/>
    <property type="match status" value="1"/>
</dbReference>
<dbReference type="SUPFAM" id="SSF142906">
    <property type="entry name" value="YjbR-like"/>
    <property type="match status" value="1"/>
</dbReference>
<comment type="caution">
    <text evidence="1">The sequence shown here is derived from an EMBL/GenBank/DDBJ whole genome shotgun (WGS) entry which is preliminary data.</text>
</comment>
<protein>
    <recommendedName>
        <fullName evidence="3">MmcQ/YjbR family DNA-binding protein</fullName>
    </recommendedName>
</protein>
<dbReference type="EMBL" id="JAGGMR010000001">
    <property type="protein sequence ID" value="MBP2190738.1"/>
    <property type="molecule type" value="Genomic_DNA"/>
</dbReference>
<evidence type="ECO:0000313" key="1">
    <source>
        <dbReference type="EMBL" id="MBP2190738.1"/>
    </source>
</evidence>
<accession>A0ABS4QGM1</accession>
<reference evidence="1 2" key="1">
    <citation type="submission" date="2021-03" db="EMBL/GenBank/DDBJ databases">
        <title>Sequencing the genomes of 1000 actinobacteria strains.</title>
        <authorList>
            <person name="Klenk H.-P."/>
        </authorList>
    </citation>
    <scope>NUCLEOTIDE SEQUENCE [LARGE SCALE GENOMIC DNA]</scope>
    <source>
        <strain evidence="1 2">DSM 45516</strain>
    </source>
</reference>
<dbReference type="Gene3D" id="3.90.1150.30">
    <property type="match status" value="1"/>
</dbReference>
<organism evidence="1 2">
    <name type="scientific">Nocardia goodfellowii</name>
    <dbReference type="NCBI Taxonomy" id="882446"/>
    <lineage>
        <taxon>Bacteria</taxon>
        <taxon>Bacillati</taxon>
        <taxon>Actinomycetota</taxon>
        <taxon>Actinomycetes</taxon>
        <taxon>Mycobacteriales</taxon>
        <taxon>Nocardiaceae</taxon>
        <taxon>Nocardia</taxon>
    </lineage>
</organism>
<dbReference type="InterPro" id="IPR038056">
    <property type="entry name" value="YjbR-like_sf"/>
</dbReference>